<feature type="domain" description="3CxxC-type" evidence="4">
    <location>
        <begin position="85"/>
        <end position="164"/>
    </location>
</feature>
<dbReference type="EMBL" id="BEXD01004085">
    <property type="protein sequence ID" value="GBC06577.1"/>
    <property type="molecule type" value="Genomic_DNA"/>
</dbReference>
<evidence type="ECO:0000256" key="1">
    <source>
        <dbReference type="ARBA" id="ARBA00022723"/>
    </source>
</evidence>
<dbReference type="InterPro" id="IPR027377">
    <property type="entry name" value="ZAR1/RTP1-5-like_Znf-3CxxC"/>
</dbReference>
<proteinExistence type="predicted"/>
<dbReference type="GO" id="GO:0008270">
    <property type="term" value="F:zinc ion binding"/>
    <property type="evidence" value="ECO:0007669"/>
    <property type="project" value="UniProtKB-KW"/>
</dbReference>
<protein>
    <recommendedName>
        <fullName evidence="4">3CxxC-type domain-containing protein</fullName>
    </recommendedName>
</protein>
<accession>A0A2Z6SJT5</accession>
<keyword evidence="1" id="KW-0479">Metal-binding</keyword>
<evidence type="ECO:0000256" key="2">
    <source>
        <dbReference type="ARBA" id="ARBA00022771"/>
    </source>
</evidence>
<evidence type="ECO:0000256" key="3">
    <source>
        <dbReference type="ARBA" id="ARBA00022833"/>
    </source>
</evidence>
<name>A0A2Z6SJT5_9GLOM</name>
<gene>
    <name evidence="5" type="ORF">RclHR1_06930006</name>
</gene>
<organism evidence="5 6">
    <name type="scientific">Rhizophagus clarus</name>
    <dbReference type="NCBI Taxonomy" id="94130"/>
    <lineage>
        <taxon>Eukaryota</taxon>
        <taxon>Fungi</taxon>
        <taxon>Fungi incertae sedis</taxon>
        <taxon>Mucoromycota</taxon>
        <taxon>Glomeromycotina</taxon>
        <taxon>Glomeromycetes</taxon>
        <taxon>Glomerales</taxon>
        <taxon>Glomeraceae</taxon>
        <taxon>Rhizophagus</taxon>
    </lineage>
</organism>
<comment type="caution">
    <text evidence="5">The sequence shown here is derived from an EMBL/GenBank/DDBJ whole genome shotgun (WGS) entry which is preliminary data.</text>
</comment>
<reference evidence="5 6" key="1">
    <citation type="submission" date="2017-11" db="EMBL/GenBank/DDBJ databases">
        <title>The genome of Rhizophagus clarus HR1 reveals common genetic basis of auxotrophy among arbuscular mycorrhizal fungi.</title>
        <authorList>
            <person name="Kobayashi Y."/>
        </authorList>
    </citation>
    <scope>NUCLEOTIDE SEQUENCE [LARGE SCALE GENOMIC DNA]</scope>
    <source>
        <strain evidence="5 6">HR1</strain>
    </source>
</reference>
<evidence type="ECO:0000259" key="4">
    <source>
        <dbReference type="Pfam" id="PF13695"/>
    </source>
</evidence>
<evidence type="ECO:0000313" key="5">
    <source>
        <dbReference type="EMBL" id="GBC06577.1"/>
    </source>
</evidence>
<evidence type="ECO:0000313" key="6">
    <source>
        <dbReference type="Proteomes" id="UP000247702"/>
    </source>
</evidence>
<sequence length="177" mass="20649">MEEKSCKECGDTFLITSFHLYTFQKKTLIENESEGSNNPSLDPTPTVAYSSLESTFPPAENSVEVLSQIPTVEIICHLVWNNHYRVFGEWICINCHKIWLSSYTWIKLRKFIDKIPAENLNRADFYMQSCNECLLPGNRILKYEHLKEDMDSNHHKRNLCKKCLYGEICHKTGNYFG</sequence>
<dbReference type="AlphaFoldDB" id="A0A2Z6SJT5"/>
<dbReference type="Pfam" id="PF13695">
    <property type="entry name" value="Zn_ribbon_3CxxC"/>
    <property type="match status" value="1"/>
</dbReference>
<keyword evidence="6" id="KW-1185">Reference proteome</keyword>
<keyword evidence="2" id="KW-0863">Zinc-finger</keyword>
<dbReference type="Proteomes" id="UP000247702">
    <property type="component" value="Unassembled WGS sequence"/>
</dbReference>
<keyword evidence="3" id="KW-0862">Zinc</keyword>